<evidence type="ECO:0000313" key="1">
    <source>
        <dbReference type="EMBL" id="KAI4388704.1"/>
    </source>
</evidence>
<evidence type="ECO:0000313" key="2">
    <source>
        <dbReference type="Proteomes" id="UP001057402"/>
    </source>
</evidence>
<gene>
    <name evidence="1" type="ORF">MLD38_001009</name>
</gene>
<protein>
    <submittedName>
        <fullName evidence="1">Uncharacterized protein</fullName>
    </submittedName>
</protein>
<sequence>MLFSLTYAGGLIDGEVRSGYDNQPPLAVVTIDVDLPLRPPERRPDPPPGPAPNSHPPPTFIPTPLP</sequence>
<keyword evidence="2" id="KW-1185">Reference proteome</keyword>
<proteinExistence type="predicted"/>
<name>A0ACB9SCB7_9MYRT</name>
<reference evidence="2" key="1">
    <citation type="journal article" date="2023" name="Front. Plant Sci.">
        <title>Chromosomal-level genome assembly of Melastoma candidum provides insights into trichome evolution.</title>
        <authorList>
            <person name="Zhong Y."/>
            <person name="Wu W."/>
            <person name="Sun C."/>
            <person name="Zou P."/>
            <person name="Liu Y."/>
            <person name="Dai S."/>
            <person name="Zhou R."/>
        </authorList>
    </citation>
    <scope>NUCLEOTIDE SEQUENCE [LARGE SCALE GENOMIC DNA]</scope>
</reference>
<dbReference type="EMBL" id="CM042880">
    <property type="protein sequence ID" value="KAI4388704.1"/>
    <property type="molecule type" value="Genomic_DNA"/>
</dbReference>
<organism evidence="1 2">
    <name type="scientific">Melastoma candidum</name>
    <dbReference type="NCBI Taxonomy" id="119954"/>
    <lineage>
        <taxon>Eukaryota</taxon>
        <taxon>Viridiplantae</taxon>
        <taxon>Streptophyta</taxon>
        <taxon>Embryophyta</taxon>
        <taxon>Tracheophyta</taxon>
        <taxon>Spermatophyta</taxon>
        <taxon>Magnoliopsida</taxon>
        <taxon>eudicotyledons</taxon>
        <taxon>Gunneridae</taxon>
        <taxon>Pentapetalae</taxon>
        <taxon>rosids</taxon>
        <taxon>malvids</taxon>
        <taxon>Myrtales</taxon>
        <taxon>Melastomataceae</taxon>
        <taxon>Melastomatoideae</taxon>
        <taxon>Melastomateae</taxon>
        <taxon>Melastoma</taxon>
    </lineage>
</organism>
<accession>A0ACB9SCB7</accession>
<dbReference type="Proteomes" id="UP001057402">
    <property type="component" value="Chromosome 1"/>
</dbReference>
<comment type="caution">
    <text evidence="1">The sequence shown here is derived from an EMBL/GenBank/DDBJ whole genome shotgun (WGS) entry which is preliminary data.</text>
</comment>